<dbReference type="SUPFAM" id="SSF48557">
    <property type="entry name" value="L-aspartase-like"/>
    <property type="match status" value="1"/>
</dbReference>
<proteinExistence type="predicted"/>
<name>A0A077HJU5_9CORY</name>
<evidence type="ECO:0000313" key="3">
    <source>
        <dbReference type="Proteomes" id="UP000028939"/>
    </source>
</evidence>
<dbReference type="InterPro" id="IPR001106">
    <property type="entry name" value="Aromatic_Lyase"/>
</dbReference>
<dbReference type="EMBL" id="CP009215">
    <property type="protein sequence ID" value="AIL96590.1"/>
    <property type="molecule type" value="Genomic_DNA"/>
</dbReference>
<protein>
    <submittedName>
        <fullName evidence="2">Uncharacterized protein</fullName>
    </submittedName>
</protein>
<dbReference type="Proteomes" id="UP000028939">
    <property type="component" value="Chromosome"/>
</dbReference>
<dbReference type="HOGENOM" id="CLU_743389_0_0_11"/>
<dbReference type="STRING" id="401472.CUREI_04145"/>
<evidence type="ECO:0000256" key="1">
    <source>
        <dbReference type="ARBA" id="ARBA00023239"/>
    </source>
</evidence>
<evidence type="ECO:0000313" key="2">
    <source>
        <dbReference type="EMBL" id="AIL96590.1"/>
    </source>
</evidence>
<organism evidence="2 3">
    <name type="scientific">Corynebacterium ureicelerivorans</name>
    <dbReference type="NCBI Taxonomy" id="401472"/>
    <lineage>
        <taxon>Bacteria</taxon>
        <taxon>Bacillati</taxon>
        <taxon>Actinomycetota</taxon>
        <taxon>Actinomycetes</taxon>
        <taxon>Mycobacteriales</taxon>
        <taxon>Corynebacteriaceae</taxon>
        <taxon>Corynebacterium</taxon>
    </lineage>
</organism>
<dbReference type="OrthoDB" id="5147310at2"/>
<sequence length="372" mass="40567">MAFTLSELRNAVQQIEEPQAWSNRVNPLADERYRIEQFIESGGQAYGFTTLFGHLDSIKREREAISSLYQGHLVGHPDRLDPVIARGIVAVKLCQLSNGGTGISLASYERLREAYAAGLDDVRVDLYASYGSGDVVPGAWLVNSIFGGVENLRRGDLMALINGAYLPAGVLLGALDQLETVVSRGLVLIADARDVSKKLQKSSDVQLPVSLRDLTPLHEVVDHARDQIEAALLRAANRRSGNPMFQIEGGVVQPWSNSSFLDFQLTFALSTAHEASLVIAAYATSATRWVCGSAELLADELQRPLFVQLPKVAKAYEDKLLARSAGASYSQNESRGVEDISDSSLRRVLDLVDSASVIDNINDLLEEALRMV</sequence>
<keyword evidence="3" id="KW-1185">Reference proteome</keyword>
<dbReference type="KEGG" id="cuv:CUREI_04145"/>
<keyword evidence="1" id="KW-0456">Lyase</keyword>
<reference evidence="2 3" key="1">
    <citation type="submission" date="2014-08" db="EMBL/GenBank/DDBJ databases">
        <title>Complete genome sequence of Corynebacterium ureicelerivorans DSM 45051, a lipophilic and urea-splitting isolate from a blood culture of a septicaemia patient.</title>
        <authorList>
            <person name="Tippelt A."/>
            <person name="Albersmeier A."/>
            <person name="Brinkrolf K."/>
            <person name="Ruckert C."/>
            <person name="Tauch A."/>
        </authorList>
    </citation>
    <scope>NUCLEOTIDE SEQUENCE [LARGE SCALE GENOMIC DNA]</scope>
    <source>
        <strain evidence="2 3">IMMIB RIV-2301</strain>
    </source>
</reference>
<gene>
    <name evidence="2" type="ORF">CUREI_04145</name>
</gene>
<accession>A0A077HJU5</accession>
<dbReference type="RefSeq" id="WP_038610734.1">
    <property type="nucleotide sequence ID" value="NZ_CP009215.1"/>
</dbReference>
<dbReference type="GO" id="GO:0016841">
    <property type="term" value="F:ammonia-lyase activity"/>
    <property type="evidence" value="ECO:0007669"/>
    <property type="project" value="UniProtKB-ARBA"/>
</dbReference>
<dbReference type="Pfam" id="PF00221">
    <property type="entry name" value="Lyase_aromatic"/>
    <property type="match status" value="1"/>
</dbReference>
<dbReference type="InterPro" id="IPR008948">
    <property type="entry name" value="L-Aspartase-like"/>
</dbReference>
<dbReference type="Gene3D" id="1.10.275.10">
    <property type="entry name" value="Fumarase/aspartase (N-terminal domain)"/>
    <property type="match status" value="1"/>
</dbReference>
<dbReference type="AlphaFoldDB" id="A0A077HJU5"/>
<dbReference type="InterPro" id="IPR024083">
    <property type="entry name" value="Fumarase/histidase_N"/>
</dbReference>